<comment type="caution">
    <text evidence="3">The sequence shown here is derived from an EMBL/GenBank/DDBJ whole genome shotgun (WGS) entry which is preliminary data.</text>
</comment>
<evidence type="ECO:0000313" key="3">
    <source>
        <dbReference type="EMBL" id="GAA3094131.1"/>
    </source>
</evidence>
<gene>
    <name evidence="3" type="ORF">GCM10010449_17270</name>
</gene>
<evidence type="ECO:0000313" key="4">
    <source>
        <dbReference type="Proteomes" id="UP001501637"/>
    </source>
</evidence>
<sequence>MWYAQNPGRRTRQLLGDGAVLLWTALWTAAAVVAYRLACLLTRPTPEAPPPPLGDPSRLPLVGDRVDSALRAAADVAGAGDPVTVRAAVIVGAVAVFLVPVGLVLSSWLPRRLRWIRMAAAARELAASDDGRELLALRALLRPLDEVARMAYELPDATAGSLAEGWRGGDPDIIDALAEAELVRLGLRIPEQLHIPAQETGSEHGTGPMEPVGSMGPVPTA</sequence>
<evidence type="ECO:0000256" key="2">
    <source>
        <dbReference type="SAM" id="Phobius"/>
    </source>
</evidence>
<keyword evidence="2" id="KW-0472">Membrane</keyword>
<evidence type="ECO:0000256" key="1">
    <source>
        <dbReference type="SAM" id="MobiDB-lite"/>
    </source>
</evidence>
<organism evidence="3 4">
    <name type="scientific">Streptomyces rectiviolaceus</name>
    <dbReference type="NCBI Taxonomy" id="332591"/>
    <lineage>
        <taxon>Bacteria</taxon>
        <taxon>Bacillati</taxon>
        <taxon>Actinomycetota</taxon>
        <taxon>Actinomycetes</taxon>
        <taxon>Kitasatosporales</taxon>
        <taxon>Streptomycetaceae</taxon>
        <taxon>Streptomyces</taxon>
    </lineage>
</organism>
<accession>A0ABP6MFD4</accession>
<keyword evidence="2" id="KW-0812">Transmembrane</keyword>
<keyword evidence="2" id="KW-1133">Transmembrane helix</keyword>
<feature type="region of interest" description="Disordered" evidence="1">
    <location>
        <begin position="196"/>
        <end position="221"/>
    </location>
</feature>
<feature type="transmembrane region" description="Helical" evidence="2">
    <location>
        <begin position="20"/>
        <end position="38"/>
    </location>
</feature>
<name>A0ABP6MFD4_9ACTN</name>
<dbReference type="EMBL" id="BAAAUG010000025">
    <property type="protein sequence ID" value="GAA3094131.1"/>
    <property type="molecule type" value="Genomic_DNA"/>
</dbReference>
<proteinExistence type="predicted"/>
<feature type="transmembrane region" description="Helical" evidence="2">
    <location>
        <begin position="87"/>
        <end position="109"/>
    </location>
</feature>
<keyword evidence="4" id="KW-1185">Reference proteome</keyword>
<dbReference type="Proteomes" id="UP001501637">
    <property type="component" value="Unassembled WGS sequence"/>
</dbReference>
<protein>
    <submittedName>
        <fullName evidence="3">Uncharacterized protein</fullName>
    </submittedName>
</protein>
<dbReference type="RefSeq" id="WP_344519944.1">
    <property type="nucleotide sequence ID" value="NZ_BAAAUG010000025.1"/>
</dbReference>
<reference evidence="4" key="1">
    <citation type="journal article" date="2019" name="Int. J. Syst. Evol. Microbiol.">
        <title>The Global Catalogue of Microorganisms (GCM) 10K type strain sequencing project: providing services to taxonomists for standard genome sequencing and annotation.</title>
        <authorList>
            <consortium name="The Broad Institute Genomics Platform"/>
            <consortium name="The Broad Institute Genome Sequencing Center for Infectious Disease"/>
            <person name="Wu L."/>
            <person name="Ma J."/>
        </authorList>
    </citation>
    <scope>NUCLEOTIDE SEQUENCE [LARGE SCALE GENOMIC DNA]</scope>
    <source>
        <strain evidence="4">JCM 9092</strain>
    </source>
</reference>